<dbReference type="EMBL" id="SGPL01000038">
    <property type="protein sequence ID" value="THH19674.1"/>
    <property type="molecule type" value="Genomic_DNA"/>
</dbReference>
<dbReference type="Proteomes" id="UP000310158">
    <property type="component" value="Unassembled WGS sequence"/>
</dbReference>
<evidence type="ECO:0000313" key="3">
    <source>
        <dbReference type="Proteomes" id="UP000310158"/>
    </source>
</evidence>
<comment type="caution">
    <text evidence="2">The sequence shown here is derived from an EMBL/GenBank/DDBJ whole genome shotgun (WGS) entry which is preliminary data.</text>
</comment>
<proteinExistence type="predicted"/>
<protein>
    <submittedName>
        <fullName evidence="2">Uncharacterized protein</fullName>
    </submittedName>
</protein>
<gene>
    <name evidence="2" type="ORF">EW146_g1537</name>
</gene>
<reference evidence="2 3" key="1">
    <citation type="submission" date="2019-02" db="EMBL/GenBank/DDBJ databases">
        <title>Genome sequencing of the rare red list fungi Bondarzewia mesenterica.</title>
        <authorList>
            <person name="Buettner E."/>
            <person name="Kellner H."/>
        </authorList>
    </citation>
    <scope>NUCLEOTIDE SEQUENCE [LARGE SCALE GENOMIC DNA]</scope>
    <source>
        <strain evidence="2 3">DSM 108281</strain>
    </source>
</reference>
<keyword evidence="3" id="KW-1185">Reference proteome</keyword>
<evidence type="ECO:0000256" key="1">
    <source>
        <dbReference type="SAM" id="MobiDB-lite"/>
    </source>
</evidence>
<dbReference type="AlphaFoldDB" id="A0A4S4M3K5"/>
<feature type="region of interest" description="Disordered" evidence="1">
    <location>
        <begin position="44"/>
        <end position="90"/>
    </location>
</feature>
<accession>A0A4S4M3K5</accession>
<feature type="compositionally biased region" description="Low complexity" evidence="1">
    <location>
        <begin position="76"/>
        <end position="85"/>
    </location>
</feature>
<feature type="compositionally biased region" description="Basic and acidic residues" evidence="1">
    <location>
        <begin position="53"/>
        <end position="72"/>
    </location>
</feature>
<organism evidence="2 3">
    <name type="scientific">Bondarzewia mesenterica</name>
    <dbReference type="NCBI Taxonomy" id="1095465"/>
    <lineage>
        <taxon>Eukaryota</taxon>
        <taxon>Fungi</taxon>
        <taxon>Dikarya</taxon>
        <taxon>Basidiomycota</taxon>
        <taxon>Agaricomycotina</taxon>
        <taxon>Agaricomycetes</taxon>
        <taxon>Russulales</taxon>
        <taxon>Bondarzewiaceae</taxon>
        <taxon>Bondarzewia</taxon>
    </lineage>
</organism>
<evidence type="ECO:0000313" key="2">
    <source>
        <dbReference type="EMBL" id="THH19674.1"/>
    </source>
</evidence>
<sequence length="363" mass="39498">MDLSCSDNAPAAWRTANSERACTSVRIRQLGVFIAGHHHSAQVKRGISADLETEVKQQRDDERGIETRETLGAERAGNSPAAGANSGAGGIHPRDASVSAFPSNLVFPYSAPGLSHSALIQIGALPSAAAQGYLRLRRTRQSSSPVPMTLTFPSILNVYNTCSALPPKSVSRARFLEPSSPAWSIDIARRSRRWVFPPLLPASPPFPLPSSSPTAATVAVDGIPRHRESFLAYHSRIDADIFVYCASLEFVNDTYAATLSWPRTERIRNQAKYAHPPQKEQQTQSSCRSARCRERASYTAALVKRAKSGTFGGLARQASDVTVVTMTSIIKIRENWAYRLEESMHAETLTSNSTPLINPAVNS</sequence>
<name>A0A4S4M3K5_9AGAM</name>